<sequence>MAYITLTELAERPGPRELAQCASTLMQPVRDEALMDATLRGLDRSKWTPEEQASADAALKRIQDAVAEADAVIDGFLAKRGYPLPLELPPTSTGKSVLTSWSRAISRYYLNKSRVTDDKDPVVRDYKDAMKLLDWLVQGKYSLGGTDPEAKALNGGTDVRFAAAEPVFGRAQLKAFR</sequence>
<comment type="caution">
    <text evidence="1">The sequence shown here is derived from an EMBL/GenBank/DDBJ whole genome shotgun (WGS) entry which is preliminary data.</text>
</comment>
<dbReference type="InterPro" id="IPR009752">
    <property type="entry name" value="Phage_Mu_GpJ"/>
</dbReference>
<evidence type="ECO:0000313" key="1">
    <source>
        <dbReference type="EMBL" id="RGE46976.1"/>
    </source>
</evidence>
<name>A0A373FS39_COMTE</name>
<protein>
    <submittedName>
        <fullName evidence="1">DUF1320 domain-containing protein</fullName>
    </submittedName>
</protein>
<proteinExistence type="predicted"/>
<organism evidence="1 2">
    <name type="scientific">Comamonas testosteroni</name>
    <name type="common">Pseudomonas testosteroni</name>
    <dbReference type="NCBI Taxonomy" id="285"/>
    <lineage>
        <taxon>Bacteria</taxon>
        <taxon>Pseudomonadati</taxon>
        <taxon>Pseudomonadota</taxon>
        <taxon>Betaproteobacteria</taxon>
        <taxon>Burkholderiales</taxon>
        <taxon>Comamonadaceae</taxon>
        <taxon>Comamonas</taxon>
    </lineage>
</organism>
<keyword evidence="2" id="KW-1185">Reference proteome</keyword>
<reference evidence="1 2" key="1">
    <citation type="submission" date="2018-08" db="EMBL/GenBank/DDBJ databases">
        <title>Comamonas testosteroni strain SWCO2.</title>
        <authorList>
            <person name="Jiang N."/>
            <person name="Zhang X.Z."/>
        </authorList>
    </citation>
    <scope>NUCLEOTIDE SEQUENCE [LARGE SCALE GENOMIC DNA]</scope>
    <source>
        <strain evidence="1 2">SWCO2</strain>
    </source>
</reference>
<evidence type="ECO:0000313" key="2">
    <source>
        <dbReference type="Proteomes" id="UP000261948"/>
    </source>
</evidence>
<dbReference type="Proteomes" id="UP000261948">
    <property type="component" value="Unassembled WGS sequence"/>
</dbReference>
<dbReference type="OrthoDB" id="6886549at2"/>
<accession>A0A373FS39</accession>
<gene>
    <name evidence="1" type="ORF">DZC30_00790</name>
</gene>
<dbReference type="Pfam" id="PF07030">
    <property type="entry name" value="Phage_Mu_Gp36"/>
    <property type="match status" value="1"/>
</dbReference>
<dbReference type="AlphaFoldDB" id="A0A373FS39"/>
<dbReference type="EMBL" id="QURR01000001">
    <property type="protein sequence ID" value="RGE46976.1"/>
    <property type="molecule type" value="Genomic_DNA"/>
</dbReference>